<feature type="transmembrane region" description="Helical" evidence="1">
    <location>
        <begin position="65"/>
        <end position="87"/>
    </location>
</feature>
<comment type="caution">
    <text evidence="2">The sequence shown here is derived from an EMBL/GenBank/DDBJ whole genome shotgun (WGS) entry which is preliminary data.</text>
</comment>
<protein>
    <submittedName>
        <fullName evidence="2">Uncharacterized protein</fullName>
    </submittedName>
</protein>
<name>A0A433T4F7_ELYCH</name>
<evidence type="ECO:0000313" key="3">
    <source>
        <dbReference type="Proteomes" id="UP000271974"/>
    </source>
</evidence>
<sequence length="111" mass="12537">MGIKANATNVGRLKIPAAMIIPRTTGLRVPFSPWSFSSFIYVFMLPSSSFELWLCVWSSWDTLLFSLNCFPLSLCTLIAFSVSQIVLPGTARRRKKANKTLSMEFENVRVK</sequence>
<accession>A0A433T4F7</accession>
<organism evidence="2 3">
    <name type="scientific">Elysia chlorotica</name>
    <name type="common">Eastern emerald elysia</name>
    <name type="synonym">Sea slug</name>
    <dbReference type="NCBI Taxonomy" id="188477"/>
    <lineage>
        <taxon>Eukaryota</taxon>
        <taxon>Metazoa</taxon>
        <taxon>Spiralia</taxon>
        <taxon>Lophotrochozoa</taxon>
        <taxon>Mollusca</taxon>
        <taxon>Gastropoda</taxon>
        <taxon>Heterobranchia</taxon>
        <taxon>Euthyneura</taxon>
        <taxon>Panpulmonata</taxon>
        <taxon>Sacoglossa</taxon>
        <taxon>Placobranchoidea</taxon>
        <taxon>Plakobranchidae</taxon>
        <taxon>Elysia</taxon>
    </lineage>
</organism>
<reference evidence="2 3" key="1">
    <citation type="submission" date="2019-01" db="EMBL/GenBank/DDBJ databases">
        <title>A draft genome assembly of the solar-powered sea slug Elysia chlorotica.</title>
        <authorList>
            <person name="Cai H."/>
            <person name="Li Q."/>
            <person name="Fang X."/>
            <person name="Li J."/>
            <person name="Curtis N.E."/>
            <person name="Altenburger A."/>
            <person name="Shibata T."/>
            <person name="Feng M."/>
            <person name="Maeda T."/>
            <person name="Schwartz J.A."/>
            <person name="Shigenobu S."/>
            <person name="Lundholm N."/>
            <person name="Nishiyama T."/>
            <person name="Yang H."/>
            <person name="Hasebe M."/>
            <person name="Li S."/>
            <person name="Pierce S.K."/>
            <person name="Wang J."/>
        </authorList>
    </citation>
    <scope>NUCLEOTIDE SEQUENCE [LARGE SCALE GENOMIC DNA]</scope>
    <source>
        <strain evidence="2">EC2010</strain>
        <tissue evidence="2">Whole organism of an adult</tissue>
    </source>
</reference>
<keyword evidence="1" id="KW-0812">Transmembrane</keyword>
<proteinExistence type="predicted"/>
<dbReference type="AlphaFoldDB" id="A0A433T4F7"/>
<gene>
    <name evidence="2" type="ORF">EGW08_015806</name>
</gene>
<evidence type="ECO:0000313" key="2">
    <source>
        <dbReference type="EMBL" id="RUS76437.1"/>
    </source>
</evidence>
<keyword evidence="3" id="KW-1185">Reference proteome</keyword>
<evidence type="ECO:0000256" key="1">
    <source>
        <dbReference type="SAM" id="Phobius"/>
    </source>
</evidence>
<keyword evidence="1" id="KW-1133">Transmembrane helix</keyword>
<dbReference type="Proteomes" id="UP000271974">
    <property type="component" value="Unassembled WGS sequence"/>
</dbReference>
<dbReference type="EMBL" id="RQTK01000662">
    <property type="protein sequence ID" value="RUS76437.1"/>
    <property type="molecule type" value="Genomic_DNA"/>
</dbReference>
<keyword evidence="1" id="KW-0472">Membrane</keyword>
<feature type="transmembrane region" description="Helical" evidence="1">
    <location>
        <begin position="38"/>
        <end position="59"/>
    </location>
</feature>